<dbReference type="GO" id="GO:0032259">
    <property type="term" value="P:methylation"/>
    <property type="evidence" value="ECO:0007669"/>
    <property type="project" value="UniProtKB-KW"/>
</dbReference>
<dbReference type="HAMAP" id="MF_01877">
    <property type="entry name" value="16SrRNA_methyltr_I"/>
    <property type="match status" value="1"/>
</dbReference>
<dbReference type="EC" id="2.1.1.198" evidence="6"/>
<keyword evidence="2 6" id="KW-0698">rRNA processing</keyword>
<evidence type="ECO:0000256" key="6">
    <source>
        <dbReference type="HAMAP-Rule" id="MF_01877"/>
    </source>
</evidence>
<proteinExistence type="inferred from homology"/>
<dbReference type="SUPFAM" id="SSF53790">
    <property type="entry name" value="Tetrapyrrole methylase"/>
    <property type="match status" value="1"/>
</dbReference>
<keyword evidence="3 6" id="KW-0489">Methyltransferase</keyword>
<keyword evidence="9" id="KW-1185">Reference proteome</keyword>
<dbReference type="CDD" id="cd11648">
    <property type="entry name" value="RsmI"/>
    <property type="match status" value="1"/>
</dbReference>
<keyword evidence="1 6" id="KW-0963">Cytoplasm</keyword>
<protein>
    <recommendedName>
        <fullName evidence="6">Ribosomal RNA small subunit methyltransferase I</fullName>
        <ecNumber evidence="6">2.1.1.198</ecNumber>
    </recommendedName>
    <alternativeName>
        <fullName evidence="6">16S rRNA 2'-O-ribose C1402 methyltransferase</fullName>
    </alternativeName>
    <alternativeName>
        <fullName evidence="6">rRNA (cytidine-2'-O-)-methyltransferase RsmI</fullName>
    </alternativeName>
</protein>
<sequence>MADNTRGTLYLVPTPIGNLEDMTYRAVRILNEVDAIAAEDTRHTGILLKHFDIQKPLISYHEHNKEEKGGYIMDLLEQGQSIACVSDAGMPAISDPGADLVTRAIERGIDIVPLPGCNAALTALIASGLDTKQFTFFGFLPKRGKHRIEALEAMAKQTGTLMLYEAPHRLKEVLTDMHSVLGNRQIVVAREVTKKFETFLRTDLGALVEDLEQITYKGEFVLLIGGCDTVEQYDDESNEAEPVSYEEAVQALVDQGIPKKEAIREVAKRFGVSRRDVYNVVERQ</sequence>
<keyword evidence="4 6" id="KW-0808">Transferase</keyword>
<dbReference type="RefSeq" id="WP_295189072.1">
    <property type="nucleotide sequence ID" value="NZ_JAWJZA010000004.1"/>
</dbReference>
<evidence type="ECO:0000256" key="3">
    <source>
        <dbReference type="ARBA" id="ARBA00022603"/>
    </source>
</evidence>
<feature type="domain" description="Tetrapyrrole methylase" evidence="7">
    <location>
        <begin position="8"/>
        <end position="207"/>
    </location>
</feature>
<dbReference type="Proteomes" id="UP001272515">
    <property type="component" value="Unassembled WGS sequence"/>
</dbReference>
<name>A0ABU3Z8B9_9FIRM</name>
<dbReference type="Gene3D" id="3.30.950.10">
    <property type="entry name" value="Methyltransferase, Cobalt-precorrin-4 Transmethylase, Domain 2"/>
    <property type="match status" value="1"/>
</dbReference>
<evidence type="ECO:0000313" key="9">
    <source>
        <dbReference type="Proteomes" id="UP001272515"/>
    </source>
</evidence>
<comment type="similarity">
    <text evidence="6">Belongs to the methyltransferase superfamily. RsmI family.</text>
</comment>
<dbReference type="InterPro" id="IPR014776">
    <property type="entry name" value="4pyrrole_Mease_sub2"/>
</dbReference>
<dbReference type="InterPro" id="IPR014777">
    <property type="entry name" value="4pyrrole_Mease_sub1"/>
</dbReference>
<dbReference type="PROSITE" id="PS01296">
    <property type="entry name" value="RSMI"/>
    <property type="match status" value="1"/>
</dbReference>
<dbReference type="InterPro" id="IPR035996">
    <property type="entry name" value="4pyrrol_Methylase_sf"/>
</dbReference>
<accession>A0ABU3Z8B9</accession>
<dbReference type="InterPro" id="IPR018063">
    <property type="entry name" value="SAM_MeTrfase_RsmI_CS"/>
</dbReference>
<comment type="subcellular location">
    <subcellularLocation>
        <location evidence="6">Cytoplasm</location>
    </subcellularLocation>
</comment>
<dbReference type="PANTHER" id="PTHR46111:SF1">
    <property type="entry name" value="RIBOSOMAL RNA SMALL SUBUNIT METHYLTRANSFERASE I"/>
    <property type="match status" value="1"/>
</dbReference>
<evidence type="ECO:0000256" key="2">
    <source>
        <dbReference type="ARBA" id="ARBA00022552"/>
    </source>
</evidence>
<evidence type="ECO:0000256" key="4">
    <source>
        <dbReference type="ARBA" id="ARBA00022679"/>
    </source>
</evidence>
<keyword evidence="5 6" id="KW-0949">S-adenosyl-L-methionine</keyword>
<evidence type="ECO:0000256" key="1">
    <source>
        <dbReference type="ARBA" id="ARBA00022490"/>
    </source>
</evidence>
<dbReference type="PIRSF" id="PIRSF005917">
    <property type="entry name" value="MTase_YraL"/>
    <property type="match status" value="1"/>
</dbReference>
<organism evidence="8 9">
    <name type="scientific">Veillonella absiana</name>
    <dbReference type="NCBI Taxonomy" id="3079305"/>
    <lineage>
        <taxon>Bacteria</taxon>
        <taxon>Bacillati</taxon>
        <taxon>Bacillota</taxon>
        <taxon>Negativicutes</taxon>
        <taxon>Veillonellales</taxon>
        <taxon>Veillonellaceae</taxon>
        <taxon>Veillonella</taxon>
    </lineage>
</organism>
<evidence type="ECO:0000313" key="8">
    <source>
        <dbReference type="EMBL" id="MDV5088155.1"/>
    </source>
</evidence>
<dbReference type="Pfam" id="PF00590">
    <property type="entry name" value="TP_methylase"/>
    <property type="match status" value="1"/>
</dbReference>
<reference evidence="8 9" key="1">
    <citation type="submission" date="2023-10" db="EMBL/GenBank/DDBJ databases">
        <title>Veillonella sp. nov., isolated from a pig farm feces dump.</title>
        <authorList>
            <person name="Chang Y.-H."/>
        </authorList>
    </citation>
    <scope>NUCLEOTIDE SEQUENCE [LARGE SCALE GENOMIC DNA]</scope>
    <source>
        <strain evidence="8 9">YH-vei2233</strain>
    </source>
</reference>
<comment type="function">
    <text evidence="6">Catalyzes the 2'-O-methylation of the ribose of cytidine 1402 (C1402) in 16S rRNA.</text>
</comment>
<dbReference type="NCBIfam" id="TIGR00096">
    <property type="entry name" value="16S rRNA (cytidine(1402)-2'-O)-methyltransferase"/>
    <property type="match status" value="1"/>
</dbReference>
<dbReference type="InterPro" id="IPR000878">
    <property type="entry name" value="4pyrrol_Mease"/>
</dbReference>
<gene>
    <name evidence="6 8" type="primary">rsmI</name>
    <name evidence="8" type="ORF">RVY80_04750</name>
</gene>
<dbReference type="GO" id="GO:0008168">
    <property type="term" value="F:methyltransferase activity"/>
    <property type="evidence" value="ECO:0007669"/>
    <property type="project" value="UniProtKB-KW"/>
</dbReference>
<dbReference type="InterPro" id="IPR008189">
    <property type="entry name" value="rRNA_ssu_MeTfrase_I"/>
</dbReference>
<evidence type="ECO:0000256" key="5">
    <source>
        <dbReference type="ARBA" id="ARBA00022691"/>
    </source>
</evidence>
<evidence type="ECO:0000259" key="7">
    <source>
        <dbReference type="Pfam" id="PF00590"/>
    </source>
</evidence>
<dbReference type="EMBL" id="JAWJZB010000005">
    <property type="protein sequence ID" value="MDV5088155.1"/>
    <property type="molecule type" value="Genomic_DNA"/>
</dbReference>
<dbReference type="Gene3D" id="3.40.1010.10">
    <property type="entry name" value="Cobalt-precorrin-4 Transmethylase, Domain 1"/>
    <property type="match status" value="1"/>
</dbReference>
<comment type="caution">
    <text evidence="8">The sequence shown here is derived from an EMBL/GenBank/DDBJ whole genome shotgun (WGS) entry which is preliminary data.</text>
</comment>
<dbReference type="PANTHER" id="PTHR46111">
    <property type="entry name" value="RIBOSOMAL RNA SMALL SUBUNIT METHYLTRANSFERASE I"/>
    <property type="match status" value="1"/>
</dbReference>
<comment type="catalytic activity">
    <reaction evidence="6">
        <text>cytidine(1402) in 16S rRNA + S-adenosyl-L-methionine = 2'-O-methylcytidine(1402) in 16S rRNA + S-adenosyl-L-homocysteine + H(+)</text>
        <dbReference type="Rhea" id="RHEA:42924"/>
        <dbReference type="Rhea" id="RHEA-COMP:10285"/>
        <dbReference type="Rhea" id="RHEA-COMP:10286"/>
        <dbReference type="ChEBI" id="CHEBI:15378"/>
        <dbReference type="ChEBI" id="CHEBI:57856"/>
        <dbReference type="ChEBI" id="CHEBI:59789"/>
        <dbReference type="ChEBI" id="CHEBI:74495"/>
        <dbReference type="ChEBI" id="CHEBI:82748"/>
        <dbReference type="EC" id="2.1.1.198"/>
    </reaction>
</comment>